<dbReference type="EMBL" id="BK032542">
    <property type="protein sequence ID" value="DAF46708.1"/>
    <property type="molecule type" value="Genomic_DNA"/>
</dbReference>
<dbReference type="SUPFAM" id="SSF55729">
    <property type="entry name" value="Acyl-CoA N-acyltransferases (Nat)"/>
    <property type="match status" value="1"/>
</dbReference>
<dbReference type="InterPro" id="IPR016181">
    <property type="entry name" value="Acyl_CoA_acyltransferase"/>
</dbReference>
<protein>
    <submittedName>
        <fullName evidence="1">Acetyltransferase</fullName>
    </submittedName>
</protein>
<evidence type="ECO:0000313" key="1">
    <source>
        <dbReference type="EMBL" id="DAF46708.1"/>
    </source>
</evidence>
<dbReference type="Gene3D" id="3.40.630.30">
    <property type="match status" value="1"/>
</dbReference>
<name>A0A8S5S6N5_9CAUD</name>
<proteinExistence type="predicted"/>
<reference evidence="1" key="1">
    <citation type="journal article" date="2021" name="Proc. Natl. Acad. Sci. U.S.A.">
        <title>A Catalog of Tens of Thousands of Viruses from Human Metagenomes Reveals Hidden Associations with Chronic Diseases.</title>
        <authorList>
            <person name="Tisza M.J."/>
            <person name="Buck C.B."/>
        </authorList>
    </citation>
    <scope>NUCLEOTIDE SEQUENCE</scope>
    <source>
        <strain evidence="1">CtAFE3</strain>
    </source>
</reference>
<organism evidence="1">
    <name type="scientific">Siphoviridae sp. ctAFE3</name>
    <dbReference type="NCBI Taxonomy" id="2827796"/>
    <lineage>
        <taxon>Viruses</taxon>
        <taxon>Duplodnaviria</taxon>
        <taxon>Heunggongvirae</taxon>
        <taxon>Uroviricota</taxon>
        <taxon>Caudoviricetes</taxon>
    </lineage>
</organism>
<accession>A0A8S5S6N5</accession>
<sequence length="207" mass="23579">MSLKIIGLQSLLKALDKETVQEILNNFKSIPNVVTGEVNDVEYFLHSKAIHFEKMTISTTHLIFSEYKGNDVLVGYFSLANKPLTMSKRNYNNLSSSQKRKLCQGGRKTESGGYVLNSYLIGQIGKNYSKEALETKSITGKMILSLAYDTLLQAKMIVNAKYVWLECTDNPKLLNFYKSFGFTEINNYTSENKLKLLIMKLEDQKFN</sequence>